<comment type="caution">
    <text evidence="1">The sequence shown here is derived from an EMBL/GenBank/DDBJ whole genome shotgun (WGS) entry which is preliminary data.</text>
</comment>
<accession>A0A139KN29</accession>
<dbReference type="EMBL" id="LTDF01000178">
    <property type="protein sequence ID" value="KXT40575.1"/>
    <property type="molecule type" value="Genomic_DNA"/>
</dbReference>
<reference evidence="1 2" key="1">
    <citation type="submission" date="2016-02" db="EMBL/GenBank/DDBJ databases">
        <authorList>
            <person name="Wen L."/>
            <person name="He K."/>
            <person name="Yang H."/>
        </authorList>
    </citation>
    <scope>NUCLEOTIDE SEQUENCE [LARGE SCALE GENOMIC DNA]</scope>
    <source>
        <strain evidence="1 2">KLE1704</strain>
    </source>
</reference>
<dbReference type="Proteomes" id="UP000070319">
    <property type="component" value="Unassembled WGS sequence"/>
</dbReference>
<evidence type="ECO:0000313" key="2">
    <source>
        <dbReference type="Proteomes" id="UP000070319"/>
    </source>
</evidence>
<gene>
    <name evidence="1" type="ORF">HMPREF2531_05351</name>
</gene>
<dbReference type="AlphaFoldDB" id="A0A139KN29"/>
<dbReference type="PATRIC" id="fig|329854.7.peg.5423"/>
<organism evidence="1">
    <name type="scientific">Bacteroides intestinalis</name>
    <dbReference type="NCBI Taxonomy" id="329854"/>
    <lineage>
        <taxon>Bacteria</taxon>
        <taxon>Pseudomonadati</taxon>
        <taxon>Bacteroidota</taxon>
        <taxon>Bacteroidia</taxon>
        <taxon>Bacteroidales</taxon>
        <taxon>Bacteroidaceae</taxon>
        <taxon>Bacteroides</taxon>
    </lineage>
</organism>
<evidence type="ECO:0000313" key="1">
    <source>
        <dbReference type="EMBL" id="KXT40575.1"/>
    </source>
</evidence>
<name>A0A139KN29_9BACE</name>
<sequence length="58" mass="6874">MSGTLQSPYFPLNRFFPDYRYINSRQLNNKSGNITFIAIEKLFLQTINLLNIKVYDEI</sequence>
<proteinExistence type="predicted"/>
<protein>
    <submittedName>
        <fullName evidence="1">Uncharacterized protein</fullName>
    </submittedName>
</protein>